<dbReference type="Gene3D" id="3.30.200.20">
    <property type="entry name" value="Phosphorylase Kinase, domain 1"/>
    <property type="match status" value="1"/>
</dbReference>
<keyword evidence="6 13" id="KW-0418">Kinase</keyword>
<dbReference type="EMBL" id="QBIY01012738">
    <property type="protein sequence ID" value="RXN17848.1"/>
    <property type="molecule type" value="Genomic_DNA"/>
</dbReference>
<keyword evidence="7 10" id="KW-0067">ATP-binding</keyword>
<dbReference type="STRING" id="84645.A0A498M9W4"/>
<protein>
    <recommendedName>
        <fullName evidence="2">non-specific serine/threonine protein kinase</fullName>
        <ecNumber evidence="2">2.7.11.1</ecNumber>
    </recommendedName>
</protein>
<dbReference type="AlphaFoldDB" id="A0A498M9W4"/>
<dbReference type="SMART" id="SM00220">
    <property type="entry name" value="S_TKc"/>
    <property type="match status" value="1"/>
</dbReference>
<evidence type="ECO:0000256" key="7">
    <source>
        <dbReference type="ARBA" id="ARBA00022840"/>
    </source>
</evidence>
<proteinExistence type="inferred from homology"/>
<dbReference type="PANTHER" id="PTHR22984:SF11">
    <property type="entry name" value="AURORA KINASE-RELATED"/>
    <property type="match status" value="1"/>
</dbReference>
<keyword evidence="14" id="KW-1185">Reference proteome</keyword>
<organism evidence="13 14">
    <name type="scientific">Labeo rohita</name>
    <name type="common">Indian major carp</name>
    <name type="synonym">Cyprinus rohita</name>
    <dbReference type="NCBI Taxonomy" id="84645"/>
    <lineage>
        <taxon>Eukaryota</taxon>
        <taxon>Metazoa</taxon>
        <taxon>Chordata</taxon>
        <taxon>Craniata</taxon>
        <taxon>Vertebrata</taxon>
        <taxon>Euteleostomi</taxon>
        <taxon>Actinopterygii</taxon>
        <taxon>Neopterygii</taxon>
        <taxon>Teleostei</taxon>
        <taxon>Ostariophysi</taxon>
        <taxon>Cypriniformes</taxon>
        <taxon>Cyprinidae</taxon>
        <taxon>Labeoninae</taxon>
        <taxon>Labeonini</taxon>
        <taxon>Labeo</taxon>
    </lineage>
</organism>
<name>A0A498M9W4_LABRO</name>
<dbReference type="SUPFAM" id="SSF56112">
    <property type="entry name" value="Protein kinase-like (PK-like)"/>
    <property type="match status" value="1"/>
</dbReference>
<evidence type="ECO:0000259" key="12">
    <source>
        <dbReference type="PROSITE" id="PS50011"/>
    </source>
</evidence>
<feature type="region of interest" description="Disordered" evidence="11">
    <location>
        <begin position="13"/>
        <end position="311"/>
    </location>
</feature>
<accession>A0A498M9W4</accession>
<evidence type="ECO:0000256" key="3">
    <source>
        <dbReference type="ARBA" id="ARBA00022527"/>
    </source>
</evidence>
<dbReference type="InterPro" id="IPR011009">
    <property type="entry name" value="Kinase-like_dom_sf"/>
</dbReference>
<evidence type="ECO:0000256" key="6">
    <source>
        <dbReference type="ARBA" id="ARBA00022777"/>
    </source>
</evidence>
<dbReference type="Pfam" id="PF00069">
    <property type="entry name" value="Pkinase"/>
    <property type="match status" value="1"/>
</dbReference>
<feature type="domain" description="Protein kinase" evidence="12">
    <location>
        <begin position="306"/>
        <end position="483"/>
    </location>
</feature>
<evidence type="ECO:0000313" key="14">
    <source>
        <dbReference type="Proteomes" id="UP000290572"/>
    </source>
</evidence>
<evidence type="ECO:0000256" key="9">
    <source>
        <dbReference type="ARBA" id="ARBA00048679"/>
    </source>
</evidence>
<evidence type="ECO:0000313" key="13">
    <source>
        <dbReference type="EMBL" id="RXN17848.1"/>
    </source>
</evidence>
<feature type="binding site" evidence="10">
    <location>
        <position position="335"/>
    </location>
    <ligand>
        <name>ATP</name>
        <dbReference type="ChEBI" id="CHEBI:30616"/>
    </ligand>
</feature>
<feature type="compositionally biased region" description="Polar residues" evidence="11">
    <location>
        <begin position="226"/>
        <end position="235"/>
    </location>
</feature>
<gene>
    <name evidence="13" type="ORF">ROHU_008005</name>
</gene>
<keyword evidence="3" id="KW-0723">Serine/threonine-protein kinase</keyword>
<comment type="catalytic activity">
    <reaction evidence="9">
        <text>L-seryl-[protein] + ATP = O-phospho-L-seryl-[protein] + ADP + H(+)</text>
        <dbReference type="Rhea" id="RHEA:17989"/>
        <dbReference type="Rhea" id="RHEA-COMP:9863"/>
        <dbReference type="Rhea" id="RHEA-COMP:11604"/>
        <dbReference type="ChEBI" id="CHEBI:15378"/>
        <dbReference type="ChEBI" id="CHEBI:29999"/>
        <dbReference type="ChEBI" id="CHEBI:30616"/>
        <dbReference type="ChEBI" id="CHEBI:83421"/>
        <dbReference type="ChEBI" id="CHEBI:456216"/>
        <dbReference type="EC" id="2.7.11.1"/>
    </reaction>
</comment>
<evidence type="ECO:0000256" key="5">
    <source>
        <dbReference type="ARBA" id="ARBA00022741"/>
    </source>
</evidence>
<dbReference type="InterPro" id="IPR017441">
    <property type="entry name" value="Protein_kinase_ATP_BS"/>
</dbReference>
<sequence>MEYIWRLIFGGRGGKRKAEDAFQSGEDEAEESLKQDDTMPAKRLKTTEFGHNSDTDTSSPEKDNTSSVGRGQKRKAEDAFLEVEHEKREPPKTRTMQESNCTRRVLKIRRNNPCKGTFSPEMDNTSSVGRGQKRKAEDAFLEVEHEKREPPKTRTMQAPNCTRRVLKIRRNNDSKGTFSPEMAQDNTSSGGRGKKRKAEDVFQSGEDEGKESQEKRMKTTRLKNEGGNSAPNTSSPKKDNSSSGGRGRKREAEDAFQSGQDEGKESLKQEKRMKTTTLKNESGNSAPNTSSPKKDNPSSVSPLDKYEIGKRLGKGSSGTVYMGTRKSDGQKVAIKFIHKSKHYLYIRPRGFPRSLISEVAVMLAFKKPPFCPHIIEFYEYLEEGDYRILVLEYPYPCMTLAKFIRRNNGRLSESIARHLILQLLIAGQQCYEHDVAHSSMHEENVLVNPKTLHLKLIDFSSSVFVRSKKPYLLFFFFFYCYTT</sequence>
<feature type="compositionally biased region" description="Polar residues" evidence="11">
    <location>
        <begin position="275"/>
        <end position="301"/>
    </location>
</feature>
<comment type="catalytic activity">
    <reaction evidence="8">
        <text>L-threonyl-[protein] + ATP = O-phospho-L-threonyl-[protein] + ADP + H(+)</text>
        <dbReference type="Rhea" id="RHEA:46608"/>
        <dbReference type="Rhea" id="RHEA-COMP:11060"/>
        <dbReference type="Rhea" id="RHEA-COMP:11605"/>
        <dbReference type="ChEBI" id="CHEBI:15378"/>
        <dbReference type="ChEBI" id="CHEBI:30013"/>
        <dbReference type="ChEBI" id="CHEBI:30616"/>
        <dbReference type="ChEBI" id="CHEBI:61977"/>
        <dbReference type="ChEBI" id="CHEBI:456216"/>
        <dbReference type="EC" id="2.7.11.1"/>
    </reaction>
</comment>
<evidence type="ECO:0000256" key="11">
    <source>
        <dbReference type="SAM" id="MobiDB-lite"/>
    </source>
</evidence>
<evidence type="ECO:0000256" key="10">
    <source>
        <dbReference type="PROSITE-ProRule" id="PRU10141"/>
    </source>
</evidence>
<feature type="compositionally biased region" description="Basic and acidic residues" evidence="11">
    <location>
        <begin position="261"/>
        <end position="273"/>
    </location>
</feature>
<dbReference type="GO" id="GO:0004674">
    <property type="term" value="F:protein serine/threonine kinase activity"/>
    <property type="evidence" value="ECO:0007669"/>
    <property type="project" value="UniProtKB-KW"/>
</dbReference>
<reference evidence="13 14" key="1">
    <citation type="submission" date="2018-03" db="EMBL/GenBank/DDBJ databases">
        <title>Draft genome sequence of Rohu Carp (Labeo rohita).</title>
        <authorList>
            <person name="Das P."/>
            <person name="Kushwaha B."/>
            <person name="Joshi C.G."/>
            <person name="Kumar D."/>
            <person name="Nagpure N.S."/>
            <person name="Sahoo L."/>
            <person name="Das S.P."/>
            <person name="Bit A."/>
            <person name="Patnaik S."/>
            <person name="Meher P.K."/>
            <person name="Jayasankar P."/>
            <person name="Koringa P.G."/>
            <person name="Patel N.V."/>
            <person name="Hinsu A.T."/>
            <person name="Kumar R."/>
            <person name="Pandey M."/>
            <person name="Agarwal S."/>
            <person name="Srivastava S."/>
            <person name="Singh M."/>
            <person name="Iquebal M.A."/>
            <person name="Jaiswal S."/>
            <person name="Angadi U.B."/>
            <person name="Kumar N."/>
            <person name="Raza M."/>
            <person name="Shah T.M."/>
            <person name="Rai A."/>
            <person name="Jena J.K."/>
        </authorList>
    </citation>
    <scope>NUCLEOTIDE SEQUENCE [LARGE SCALE GENOMIC DNA]</scope>
    <source>
        <strain evidence="13">DASCIFA01</strain>
        <tissue evidence="13">Testis</tissue>
    </source>
</reference>
<dbReference type="Gene3D" id="1.10.510.10">
    <property type="entry name" value="Transferase(Phosphotransferase) domain 1"/>
    <property type="match status" value="1"/>
</dbReference>
<comment type="similarity">
    <text evidence="1">Belongs to the protein kinase superfamily. CAMK Ser/Thr protein kinase family. PIM subfamily.</text>
</comment>
<feature type="compositionally biased region" description="Basic and acidic residues" evidence="11">
    <location>
        <begin position="74"/>
        <end position="92"/>
    </location>
</feature>
<dbReference type="GO" id="GO:0005524">
    <property type="term" value="F:ATP binding"/>
    <property type="evidence" value="ECO:0007669"/>
    <property type="project" value="UniProtKB-UniRule"/>
</dbReference>
<evidence type="ECO:0000256" key="2">
    <source>
        <dbReference type="ARBA" id="ARBA00012513"/>
    </source>
</evidence>
<evidence type="ECO:0000256" key="1">
    <source>
        <dbReference type="ARBA" id="ARBA00005505"/>
    </source>
</evidence>
<evidence type="ECO:0000256" key="8">
    <source>
        <dbReference type="ARBA" id="ARBA00047899"/>
    </source>
</evidence>
<dbReference type="InterPro" id="IPR000719">
    <property type="entry name" value="Prot_kinase_dom"/>
</dbReference>
<feature type="compositionally biased region" description="Basic and acidic residues" evidence="11">
    <location>
        <begin position="31"/>
        <end position="64"/>
    </location>
</feature>
<keyword evidence="4" id="KW-0808">Transferase</keyword>
<dbReference type="PROSITE" id="PS00107">
    <property type="entry name" value="PROTEIN_KINASE_ATP"/>
    <property type="match status" value="1"/>
</dbReference>
<keyword evidence="5 10" id="KW-0547">Nucleotide-binding</keyword>
<dbReference type="InterPro" id="IPR051138">
    <property type="entry name" value="PIM_Ser/Thr_kinase"/>
</dbReference>
<evidence type="ECO:0000256" key="4">
    <source>
        <dbReference type="ARBA" id="ARBA00022679"/>
    </source>
</evidence>
<dbReference type="GO" id="GO:0005737">
    <property type="term" value="C:cytoplasm"/>
    <property type="evidence" value="ECO:0007669"/>
    <property type="project" value="TreeGrafter"/>
</dbReference>
<dbReference type="Proteomes" id="UP000290572">
    <property type="component" value="Unassembled WGS sequence"/>
</dbReference>
<dbReference type="PANTHER" id="PTHR22984">
    <property type="entry name" value="SERINE/THREONINE-PROTEIN KINASE PIM"/>
    <property type="match status" value="1"/>
</dbReference>
<feature type="compositionally biased region" description="Basic and acidic residues" evidence="11">
    <location>
        <begin position="134"/>
        <end position="152"/>
    </location>
</feature>
<dbReference type="PROSITE" id="PS50011">
    <property type="entry name" value="PROTEIN_KINASE_DOM"/>
    <property type="match status" value="1"/>
</dbReference>
<dbReference type="GO" id="GO:0007346">
    <property type="term" value="P:regulation of mitotic cell cycle"/>
    <property type="evidence" value="ECO:0007669"/>
    <property type="project" value="TreeGrafter"/>
</dbReference>
<comment type="caution">
    <text evidence="13">The sequence shown here is derived from an EMBL/GenBank/DDBJ whole genome shotgun (WGS) entry which is preliminary data.</text>
</comment>
<dbReference type="EC" id="2.7.11.1" evidence="2"/>
<dbReference type="GO" id="GO:0043066">
    <property type="term" value="P:negative regulation of apoptotic process"/>
    <property type="evidence" value="ECO:0007669"/>
    <property type="project" value="TreeGrafter"/>
</dbReference>